<evidence type="ECO:0000256" key="1">
    <source>
        <dbReference type="SAM" id="MobiDB-lite"/>
    </source>
</evidence>
<proteinExistence type="predicted"/>
<feature type="non-terminal residue" evidence="2">
    <location>
        <position position="36"/>
    </location>
</feature>
<sequence>MLEGKADSKTKVINDDQSKTHHFQQNKLSHIYLFYN</sequence>
<dbReference type="EMBL" id="BARW01039970">
    <property type="protein sequence ID" value="GAJ23850.1"/>
    <property type="molecule type" value="Genomic_DNA"/>
</dbReference>
<feature type="compositionally biased region" description="Basic and acidic residues" evidence="1">
    <location>
        <begin position="1"/>
        <end position="19"/>
    </location>
</feature>
<evidence type="ECO:0000313" key="2">
    <source>
        <dbReference type="EMBL" id="GAJ23850.1"/>
    </source>
</evidence>
<gene>
    <name evidence="2" type="ORF">S12H4_60641</name>
</gene>
<protein>
    <submittedName>
        <fullName evidence="2">Uncharacterized protein</fullName>
    </submittedName>
</protein>
<feature type="region of interest" description="Disordered" evidence="1">
    <location>
        <begin position="1"/>
        <end position="20"/>
    </location>
</feature>
<name>X1W2K2_9ZZZZ</name>
<reference evidence="2" key="1">
    <citation type="journal article" date="2014" name="Front. Microbiol.">
        <title>High frequency of phylogenetically diverse reductive dehalogenase-homologous genes in deep subseafloor sedimentary metagenomes.</title>
        <authorList>
            <person name="Kawai M."/>
            <person name="Futagami T."/>
            <person name="Toyoda A."/>
            <person name="Takaki Y."/>
            <person name="Nishi S."/>
            <person name="Hori S."/>
            <person name="Arai W."/>
            <person name="Tsubouchi T."/>
            <person name="Morono Y."/>
            <person name="Uchiyama I."/>
            <person name="Ito T."/>
            <person name="Fujiyama A."/>
            <person name="Inagaki F."/>
            <person name="Takami H."/>
        </authorList>
    </citation>
    <scope>NUCLEOTIDE SEQUENCE</scope>
    <source>
        <strain evidence="2">Expedition CK06-06</strain>
    </source>
</reference>
<accession>X1W2K2</accession>
<comment type="caution">
    <text evidence="2">The sequence shown here is derived from an EMBL/GenBank/DDBJ whole genome shotgun (WGS) entry which is preliminary data.</text>
</comment>
<organism evidence="2">
    <name type="scientific">marine sediment metagenome</name>
    <dbReference type="NCBI Taxonomy" id="412755"/>
    <lineage>
        <taxon>unclassified sequences</taxon>
        <taxon>metagenomes</taxon>
        <taxon>ecological metagenomes</taxon>
    </lineage>
</organism>
<dbReference type="AlphaFoldDB" id="X1W2K2"/>